<evidence type="ECO:0000313" key="2">
    <source>
        <dbReference type="EMBL" id="MBF4160844.1"/>
    </source>
</evidence>
<feature type="domain" description="ACT" evidence="1">
    <location>
        <begin position="91"/>
        <end position="172"/>
    </location>
</feature>
<dbReference type="EMBL" id="JADIVZ010000001">
    <property type="protein sequence ID" value="MBF4160844.1"/>
    <property type="molecule type" value="Genomic_DNA"/>
</dbReference>
<dbReference type="CDD" id="cd04869">
    <property type="entry name" value="ACT_GcvR_2"/>
    <property type="match status" value="1"/>
</dbReference>
<keyword evidence="3" id="KW-1185">Reference proteome</keyword>
<dbReference type="GO" id="GO:0006355">
    <property type="term" value="P:regulation of DNA-templated transcription"/>
    <property type="evidence" value="ECO:0007669"/>
    <property type="project" value="InterPro"/>
</dbReference>
<sequence>MASLVLTVVGPDRAGLVSEVSRVVEAAGGSWQRSALARLAGTFAGVVLVDVPDRQRGALEATLAELGAQGLTVTVADDEGSPSDAHGTTWRLHLLGQDRPGIVAEISGALAVHGVGIDEIATQVREAPMAGGLLFEVEAVLSVPADLDESVVRSDLERVADELLVDLELDVSTD</sequence>
<reference evidence="2" key="1">
    <citation type="submission" date="2020-11" db="EMBL/GenBank/DDBJ databases">
        <title>Nocardioides sp. CBS4Y-1, whole genome shotgun sequence.</title>
        <authorList>
            <person name="Tuo L."/>
        </authorList>
    </citation>
    <scope>NUCLEOTIDE SEQUENCE</scope>
    <source>
        <strain evidence="2">CBS4Y-1</strain>
    </source>
</reference>
<dbReference type="RefSeq" id="WP_194502016.1">
    <property type="nucleotide sequence ID" value="NZ_JADIVZ010000001.1"/>
</dbReference>
<dbReference type="PIRSF" id="PIRSF028103">
    <property type="entry name" value="GcvR"/>
    <property type="match status" value="1"/>
</dbReference>
<accession>A0A930UYQ7</accession>
<dbReference type="InterPro" id="IPR045865">
    <property type="entry name" value="ACT-like_dom_sf"/>
</dbReference>
<dbReference type="Pfam" id="PF13740">
    <property type="entry name" value="ACT_6"/>
    <property type="match status" value="2"/>
</dbReference>
<evidence type="ECO:0000259" key="1">
    <source>
        <dbReference type="PROSITE" id="PS51671"/>
    </source>
</evidence>
<dbReference type="Proteomes" id="UP000656804">
    <property type="component" value="Unassembled WGS sequence"/>
</dbReference>
<proteinExistence type="predicted"/>
<dbReference type="SUPFAM" id="SSF55021">
    <property type="entry name" value="ACT-like"/>
    <property type="match status" value="2"/>
</dbReference>
<organism evidence="2 3">
    <name type="scientific">Nocardioides acrostichi</name>
    <dbReference type="NCBI Taxonomy" id="2784339"/>
    <lineage>
        <taxon>Bacteria</taxon>
        <taxon>Bacillati</taxon>
        <taxon>Actinomycetota</taxon>
        <taxon>Actinomycetes</taxon>
        <taxon>Propionibacteriales</taxon>
        <taxon>Nocardioidaceae</taxon>
        <taxon>Nocardioides</taxon>
    </lineage>
</organism>
<gene>
    <name evidence="2" type="ORF">ISG29_04025</name>
</gene>
<dbReference type="InterPro" id="IPR050990">
    <property type="entry name" value="UPF0237/GcvR_regulator"/>
</dbReference>
<dbReference type="PANTHER" id="PTHR34875:SF6">
    <property type="entry name" value="UPF0237 PROTEIN MJ1558"/>
    <property type="match status" value="1"/>
</dbReference>
<dbReference type="PANTHER" id="PTHR34875">
    <property type="entry name" value="UPF0237 PROTEIN MJ1558"/>
    <property type="match status" value="1"/>
</dbReference>
<protein>
    <submittedName>
        <fullName evidence="2">Amino acid-binding ACT protein</fullName>
    </submittedName>
</protein>
<dbReference type="Gene3D" id="3.30.70.260">
    <property type="match status" value="2"/>
</dbReference>
<name>A0A930UYQ7_9ACTN</name>
<dbReference type="PROSITE" id="PS51671">
    <property type="entry name" value="ACT"/>
    <property type="match status" value="1"/>
</dbReference>
<dbReference type="InterPro" id="IPR016867">
    <property type="entry name" value="GcvR"/>
</dbReference>
<evidence type="ECO:0000313" key="3">
    <source>
        <dbReference type="Proteomes" id="UP000656804"/>
    </source>
</evidence>
<dbReference type="AlphaFoldDB" id="A0A930UYQ7"/>
<comment type="caution">
    <text evidence="2">The sequence shown here is derived from an EMBL/GenBank/DDBJ whole genome shotgun (WGS) entry which is preliminary data.</text>
</comment>
<dbReference type="InterPro" id="IPR002912">
    <property type="entry name" value="ACT_dom"/>
</dbReference>